<evidence type="ECO:0000313" key="2">
    <source>
        <dbReference type="EMBL" id="EMR63557.1"/>
    </source>
</evidence>
<accession>M7SHD3</accession>
<proteinExistence type="predicted"/>
<dbReference type="PANTHER" id="PTHR41814:SF1">
    <property type="entry name" value="CELLULASE"/>
    <property type="match status" value="1"/>
</dbReference>
<dbReference type="EMBL" id="KB707209">
    <property type="protein sequence ID" value="EMR63557.1"/>
    <property type="molecule type" value="Genomic_DNA"/>
</dbReference>
<dbReference type="InterPro" id="IPR010905">
    <property type="entry name" value="Glyco_hydro_88"/>
</dbReference>
<reference evidence="3" key="1">
    <citation type="journal article" date="2013" name="Genome Announc.">
        <title>Draft genome sequence of the grapevine dieback fungus Eutypa lata UCR-EL1.</title>
        <authorList>
            <person name="Blanco-Ulate B."/>
            <person name="Rolshausen P.E."/>
            <person name="Cantu D."/>
        </authorList>
    </citation>
    <scope>NUCLEOTIDE SEQUENCE [LARGE SCALE GENOMIC DNA]</scope>
    <source>
        <strain evidence="3">UCR-EL1</strain>
    </source>
</reference>
<dbReference type="OMA" id="LATHSWE"/>
<dbReference type="OrthoDB" id="4138492at2759"/>
<dbReference type="AlphaFoldDB" id="M7SHD3"/>
<gene>
    <name evidence="2" type="ORF">UCREL1_9515</name>
</gene>
<protein>
    <recommendedName>
        <fullName evidence="4">Six-hairpin glycosidase-like protein</fullName>
    </recommendedName>
</protein>
<organism evidence="2 3">
    <name type="scientific">Eutypa lata (strain UCR-EL1)</name>
    <name type="common">Grapevine dieback disease fungus</name>
    <name type="synonym">Eutypa armeniacae</name>
    <dbReference type="NCBI Taxonomy" id="1287681"/>
    <lineage>
        <taxon>Eukaryota</taxon>
        <taxon>Fungi</taxon>
        <taxon>Dikarya</taxon>
        <taxon>Ascomycota</taxon>
        <taxon>Pezizomycotina</taxon>
        <taxon>Sordariomycetes</taxon>
        <taxon>Xylariomycetidae</taxon>
        <taxon>Xylariales</taxon>
        <taxon>Diatrypaceae</taxon>
        <taxon>Eutypa</taxon>
    </lineage>
</organism>
<dbReference type="eggNOG" id="ENOG502RZ5C">
    <property type="taxonomic scope" value="Eukaryota"/>
</dbReference>
<dbReference type="InterPro" id="IPR012341">
    <property type="entry name" value="6hp_glycosidase-like_sf"/>
</dbReference>
<keyword evidence="1" id="KW-0378">Hydrolase</keyword>
<dbReference type="GO" id="GO:0016787">
    <property type="term" value="F:hydrolase activity"/>
    <property type="evidence" value="ECO:0007669"/>
    <property type="project" value="UniProtKB-KW"/>
</dbReference>
<dbReference type="Gene3D" id="1.50.10.10">
    <property type="match status" value="1"/>
</dbReference>
<dbReference type="SUPFAM" id="SSF48208">
    <property type="entry name" value="Six-hairpin glycosidases"/>
    <property type="match status" value="1"/>
</dbReference>
<dbReference type="KEGG" id="ela:UCREL1_9515"/>
<dbReference type="Pfam" id="PF07470">
    <property type="entry name" value="Glyco_hydro_88"/>
    <property type="match status" value="1"/>
</dbReference>
<dbReference type="InterPro" id="IPR008928">
    <property type="entry name" value="6-hairpin_glycosidase_sf"/>
</dbReference>
<evidence type="ECO:0000256" key="1">
    <source>
        <dbReference type="ARBA" id="ARBA00022801"/>
    </source>
</evidence>
<dbReference type="GO" id="GO:0005975">
    <property type="term" value="P:carbohydrate metabolic process"/>
    <property type="evidence" value="ECO:0007669"/>
    <property type="project" value="InterPro"/>
</dbReference>
<dbReference type="Proteomes" id="UP000012174">
    <property type="component" value="Unassembled WGS sequence"/>
</dbReference>
<evidence type="ECO:0008006" key="4">
    <source>
        <dbReference type="Google" id="ProtNLM"/>
    </source>
</evidence>
<keyword evidence="3" id="KW-1185">Reference proteome</keyword>
<sequence>MSAEIIASVIAQGERLATHSWEYGTFAEALLEWYNPSNSVFGDDPFPGGKIPVLPVDQTRSLSYAEPQIWTNSTTLVDGDGAAGDPASLGTSAILIGQTDNDFLEAADRQVQHLLNDVPRWSNGAISHRESVAELWADFVYMAPPLLAYWAVQTSDADLLSEAVQQCLLYRDVLAVAEDSGESAAGLWHHIIGPESQDLGIWSTGNAWAAAGMTRVLATALRAPSGLGDSADKEGLKSAIRAILDGAVRLDDAEPDEPLLRNYLDDPSWFGELSGTSLLAATAYRMAVLEPDEFGSYASWADAKRHEVTDRIGSDGLLYPVINPLNWSDRTPAGESPEAQSFAVLLFAAYREYCQGSSEGCEIEF</sequence>
<dbReference type="HOGENOM" id="CLU_037534_0_0_1"/>
<name>M7SHD3_EUTLA</name>
<dbReference type="PANTHER" id="PTHR41814">
    <property type="entry name" value="EXPRESSED PROTEIN"/>
    <property type="match status" value="1"/>
</dbReference>
<evidence type="ECO:0000313" key="3">
    <source>
        <dbReference type="Proteomes" id="UP000012174"/>
    </source>
</evidence>